<evidence type="ECO:0000256" key="1">
    <source>
        <dbReference type="ARBA" id="ARBA00009437"/>
    </source>
</evidence>
<keyword evidence="3 6" id="KW-0238">DNA-binding</keyword>
<dbReference type="RefSeq" id="WP_132083678.1">
    <property type="nucleotide sequence ID" value="NZ_SLUK01000001.1"/>
</dbReference>
<dbReference type="Pfam" id="PF03466">
    <property type="entry name" value="LysR_substrate"/>
    <property type="match status" value="1"/>
</dbReference>
<evidence type="ECO:0000256" key="3">
    <source>
        <dbReference type="ARBA" id="ARBA00023125"/>
    </source>
</evidence>
<dbReference type="Gene3D" id="1.10.10.10">
    <property type="entry name" value="Winged helix-like DNA-binding domain superfamily/Winged helix DNA-binding domain"/>
    <property type="match status" value="1"/>
</dbReference>
<proteinExistence type="inferred from homology"/>
<dbReference type="Pfam" id="PF00126">
    <property type="entry name" value="HTH_1"/>
    <property type="match status" value="1"/>
</dbReference>
<dbReference type="PANTHER" id="PTHR30419">
    <property type="entry name" value="HTH-TYPE TRANSCRIPTIONAL REGULATOR YBHD"/>
    <property type="match status" value="1"/>
</dbReference>
<comment type="caution">
    <text evidence="6">The sequence shown here is derived from an EMBL/GenBank/DDBJ whole genome shotgun (WGS) entry which is preliminary data.</text>
</comment>
<dbReference type="SUPFAM" id="SSF53850">
    <property type="entry name" value="Periplasmic binding protein-like II"/>
    <property type="match status" value="1"/>
</dbReference>
<dbReference type="InterPro" id="IPR000847">
    <property type="entry name" value="LysR_HTH_N"/>
</dbReference>
<dbReference type="InterPro" id="IPR050950">
    <property type="entry name" value="HTH-type_LysR_regulators"/>
</dbReference>
<reference evidence="6 7" key="1">
    <citation type="submission" date="2019-03" db="EMBL/GenBank/DDBJ databases">
        <title>Genomic Encyclopedia of Type Strains, Phase IV (KMG-IV): sequencing the most valuable type-strain genomes for metagenomic binning, comparative biology and taxonomic classification.</title>
        <authorList>
            <person name="Goeker M."/>
        </authorList>
    </citation>
    <scope>NUCLEOTIDE SEQUENCE [LARGE SCALE GENOMIC DNA]</scope>
    <source>
        <strain evidence="6 7">DSM 100433</strain>
    </source>
</reference>
<keyword evidence="7" id="KW-1185">Reference proteome</keyword>
<evidence type="ECO:0000313" key="7">
    <source>
        <dbReference type="Proteomes" id="UP000294682"/>
    </source>
</evidence>
<dbReference type="Gene3D" id="3.40.190.290">
    <property type="match status" value="1"/>
</dbReference>
<dbReference type="CDD" id="cd05466">
    <property type="entry name" value="PBP2_LTTR_substrate"/>
    <property type="match status" value="1"/>
</dbReference>
<dbReference type="Proteomes" id="UP000294682">
    <property type="component" value="Unassembled WGS sequence"/>
</dbReference>
<accession>A0A9X8ULF6</accession>
<comment type="similarity">
    <text evidence="1">Belongs to the LysR transcriptional regulatory family.</text>
</comment>
<keyword evidence="2" id="KW-0805">Transcription regulation</keyword>
<evidence type="ECO:0000259" key="5">
    <source>
        <dbReference type="PROSITE" id="PS50931"/>
    </source>
</evidence>
<dbReference type="InterPro" id="IPR036390">
    <property type="entry name" value="WH_DNA-bd_sf"/>
</dbReference>
<dbReference type="GO" id="GO:0005829">
    <property type="term" value="C:cytosol"/>
    <property type="evidence" value="ECO:0007669"/>
    <property type="project" value="TreeGrafter"/>
</dbReference>
<dbReference type="AlphaFoldDB" id="A0A9X8ULF6"/>
<dbReference type="PROSITE" id="PS50931">
    <property type="entry name" value="HTH_LYSR"/>
    <property type="match status" value="1"/>
</dbReference>
<dbReference type="InterPro" id="IPR005119">
    <property type="entry name" value="LysR_subst-bd"/>
</dbReference>
<gene>
    <name evidence="6" type="ORF">EDD78_101332</name>
</gene>
<organism evidence="6 7">
    <name type="scientific">Harryflintia acetispora</name>
    <dbReference type="NCBI Taxonomy" id="1849041"/>
    <lineage>
        <taxon>Bacteria</taxon>
        <taxon>Bacillati</taxon>
        <taxon>Bacillota</taxon>
        <taxon>Clostridia</taxon>
        <taxon>Eubacteriales</taxon>
        <taxon>Oscillospiraceae</taxon>
        <taxon>Harryflintia</taxon>
    </lineage>
</organism>
<dbReference type="InterPro" id="IPR036388">
    <property type="entry name" value="WH-like_DNA-bd_sf"/>
</dbReference>
<evidence type="ECO:0000313" key="6">
    <source>
        <dbReference type="EMBL" id="TCL45349.1"/>
    </source>
</evidence>
<dbReference type="GO" id="GO:0003677">
    <property type="term" value="F:DNA binding"/>
    <property type="evidence" value="ECO:0007669"/>
    <property type="project" value="UniProtKB-KW"/>
</dbReference>
<dbReference type="EMBL" id="SLUK01000001">
    <property type="protein sequence ID" value="TCL45349.1"/>
    <property type="molecule type" value="Genomic_DNA"/>
</dbReference>
<evidence type="ECO:0000256" key="2">
    <source>
        <dbReference type="ARBA" id="ARBA00023015"/>
    </source>
</evidence>
<dbReference type="SUPFAM" id="SSF46785">
    <property type="entry name" value="Winged helix' DNA-binding domain"/>
    <property type="match status" value="1"/>
</dbReference>
<protein>
    <submittedName>
        <fullName evidence="6">DNA-binding transcriptional LysR family regulator</fullName>
    </submittedName>
</protein>
<dbReference type="PANTHER" id="PTHR30419:SF8">
    <property type="entry name" value="NITROGEN ASSIMILATION TRANSCRIPTIONAL ACTIVATOR-RELATED"/>
    <property type="match status" value="1"/>
</dbReference>
<feature type="domain" description="HTH lysR-type" evidence="5">
    <location>
        <begin position="1"/>
        <end position="53"/>
    </location>
</feature>
<sequence>MKYFLQICKAGSIHRVAKESYISQQGLSRIIAAMESELGFSLLHRSRSGVTPTLQGEVFYKYARRIVSEYEAMHEELGLIMEPVHEQVSVVYAYGVLSQLTMQIPNAFRIDHPEIDLLIGEYPYFSAERMVQDEKFDLGFAYLPIDRERFDFTPVFKAPWPLLVHKDNPLSKKSTVTCAEVAQQNLVLMSESFKGHFTFLNRCRQLGITLNVIATINDLSESYKWVQDNEAVAFSTFQACSQINDPDICTLVLDDEVCVANIGIICRRGEPLSPAAQTFYDYTVDYVDDLPPEKREIRWPRT</sequence>
<keyword evidence="4" id="KW-0804">Transcription</keyword>
<name>A0A9X8ULF6_9FIRM</name>
<evidence type="ECO:0000256" key="4">
    <source>
        <dbReference type="ARBA" id="ARBA00023163"/>
    </source>
</evidence>
<dbReference type="GO" id="GO:0003700">
    <property type="term" value="F:DNA-binding transcription factor activity"/>
    <property type="evidence" value="ECO:0007669"/>
    <property type="project" value="InterPro"/>
</dbReference>